<sequence>MVATPNPTKPLSAEEVFDDIGPAYETAFANNTPQDNSIDWLLTQLHDRPQAEILDIGCGTGVPVCSRLAAAGHKVLGIDVSGAMIADATKKVPEAGFQKIDLGDYHPEAESFDAVTVYFSMIASVTQDQIRQNIKNIFSWLRKGGVFVFATVPLEGNNNTINWMGRSVVVSSLSAEETVECITQAGFEVVLQEKNDFTPCVTKAGICEQDEAWTEPHLFVYARKA</sequence>
<evidence type="ECO:0000313" key="4">
    <source>
        <dbReference type="EMBL" id="KAK5109077.1"/>
    </source>
</evidence>
<feature type="domain" description="Methyltransferase" evidence="3">
    <location>
        <begin position="53"/>
        <end position="145"/>
    </location>
</feature>
<dbReference type="Pfam" id="PF13649">
    <property type="entry name" value="Methyltransf_25"/>
    <property type="match status" value="1"/>
</dbReference>
<dbReference type="GO" id="GO:0032259">
    <property type="term" value="P:methylation"/>
    <property type="evidence" value="ECO:0007669"/>
    <property type="project" value="UniProtKB-KW"/>
</dbReference>
<proteinExistence type="predicted"/>
<dbReference type="Proteomes" id="UP001310890">
    <property type="component" value="Unassembled WGS sequence"/>
</dbReference>
<dbReference type="SUPFAM" id="SSF53335">
    <property type="entry name" value="S-adenosyl-L-methionine-dependent methyltransferases"/>
    <property type="match status" value="1"/>
</dbReference>
<reference evidence="4" key="1">
    <citation type="submission" date="2023-08" db="EMBL/GenBank/DDBJ databases">
        <title>Black Yeasts Isolated from many extreme environments.</title>
        <authorList>
            <person name="Coleine C."/>
            <person name="Stajich J.E."/>
            <person name="Selbmann L."/>
        </authorList>
    </citation>
    <scope>NUCLEOTIDE SEQUENCE</scope>
    <source>
        <strain evidence="4">CCFEE 5401</strain>
    </source>
</reference>
<keyword evidence="2" id="KW-0808">Transferase</keyword>
<dbReference type="CDD" id="cd02440">
    <property type="entry name" value="AdoMet_MTases"/>
    <property type="match status" value="1"/>
</dbReference>
<dbReference type="InterPro" id="IPR041698">
    <property type="entry name" value="Methyltransf_25"/>
</dbReference>
<accession>A0AAN7TB26</accession>
<dbReference type="AlphaFoldDB" id="A0AAN7TB26"/>
<dbReference type="EMBL" id="JAVRRL010000071">
    <property type="protein sequence ID" value="KAK5109077.1"/>
    <property type="molecule type" value="Genomic_DNA"/>
</dbReference>
<dbReference type="InterPro" id="IPR029063">
    <property type="entry name" value="SAM-dependent_MTases_sf"/>
</dbReference>
<dbReference type="Gene3D" id="3.40.50.150">
    <property type="entry name" value="Vaccinia Virus protein VP39"/>
    <property type="match status" value="1"/>
</dbReference>
<evidence type="ECO:0000313" key="5">
    <source>
        <dbReference type="Proteomes" id="UP001310890"/>
    </source>
</evidence>
<dbReference type="PANTHER" id="PTHR43861:SF1">
    <property type="entry name" value="TRANS-ACONITATE 2-METHYLTRANSFERASE"/>
    <property type="match status" value="1"/>
</dbReference>
<evidence type="ECO:0000256" key="2">
    <source>
        <dbReference type="ARBA" id="ARBA00022679"/>
    </source>
</evidence>
<evidence type="ECO:0000256" key="1">
    <source>
        <dbReference type="ARBA" id="ARBA00022603"/>
    </source>
</evidence>
<name>A0AAN7TB26_9PEZI</name>
<dbReference type="PANTHER" id="PTHR43861">
    <property type="entry name" value="TRANS-ACONITATE 2-METHYLTRANSFERASE-RELATED"/>
    <property type="match status" value="1"/>
</dbReference>
<organism evidence="4 5">
    <name type="scientific">Meristemomyces frigidus</name>
    <dbReference type="NCBI Taxonomy" id="1508187"/>
    <lineage>
        <taxon>Eukaryota</taxon>
        <taxon>Fungi</taxon>
        <taxon>Dikarya</taxon>
        <taxon>Ascomycota</taxon>
        <taxon>Pezizomycotina</taxon>
        <taxon>Dothideomycetes</taxon>
        <taxon>Dothideomycetidae</taxon>
        <taxon>Mycosphaerellales</taxon>
        <taxon>Teratosphaeriaceae</taxon>
        <taxon>Meristemomyces</taxon>
    </lineage>
</organism>
<comment type="caution">
    <text evidence="4">The sequence shown here is derived from an EMBL/GenBank/DDBJ whole genome shotgun (WGS) entry which is preliminary data.</text>
</comment>
<protein>
    <recommendedName>
        <fullName evidence="3">Methyltransferase domain-containing protein</fullName>
    </recommendedName>
</protein>
<gene>
    <name evidence="4" type="ORF">LTR62_007533</name>
</gene>
<dbReference type="GO" id="GO:0008168">
    <property type="term" value="F:methyltransferase activity"/>
    <property type="evidence" value="ECO:0007669"/>
    <property type="project" value="UniProtKB-KW"/>
</dbReference>
<evidence type="ECO:0000259" key="3">
    <source>
        <dbReference type="Pfam" id="PF13649"/>
    </source>
</evidence>
<keyword evidence="1" id="KW-0489">Methyltransferase</keyword>